<dbReference type="PANTHER" id="PTHR15863">
    <property type="entry name" value="MRN COMPLEX-INTERACTING PROTEIN"/>
    <property type="match status" value="1"/>
</dbReference>
<evidence type="ECO:0000313" key="3">
    <source>
        <dbReference type="Proteomes" id="UP000593562"/>
    </source>
</evidence>
<evidence type="ECO:0000313" key="2">
    <source>
        <dbReference type="EMBL" id="KAF5735326.1"/>
    </source>
</evidence>
<dbReference type="GO" id="GO:0005634">
    <property type="term" value="C:nucleus"/>
    <property type="evidence" value="ECO:0007669"/>
    <property type="project" value="TreeGrafter"/>
</dbReference>
<dbReference type="GO" id="GO:0003682">
    <property type="term" value="F:chromatin binding"/>
    <property type="evidence" value="ECO:0007669"/>
    <property type="project" value="TreeGrafter"/>
</dbReference>
<proteinExistence type="predicted"/>
<accession>A0A7J7CN22</accession>
<dbReference type="PANTHER" id="PTHR15863:SF2">
    <property type="entry name" value="MRN COMPLEX-INTERACTING PROTEIN"/>
    <property type="match status" value="1"/>
</dbReference>
<sequence length="205" mass="22947">MPSNFIAVQCCQCSTMQALGEAAEEEQQQVELRGVQPETIGAQGSFNISRKLADDAPQAEPEQIPDTTPHLELEKRRTDWSEYLDPLPPPDSPNEEQQIDIVTELPREVFKRPKLTATDGGRGDDDGRLYKPFFCKRNNNSQGKEPTMAKGASNSKWSKYMNNNDITAGDSESQLDAKSADVVLEYLDNLPNHERVEDAIHPDFL</sequence>
<feature type="region of interest" description="Disordered" evidence="1">
    <location>
        <begin position="40"/>
        <end position="70"/>
    </location>
</feature>
<gene>
    <name evidence="2" type="ORF">HS088_TW15G00828</name>
</gene>
<dbReference type="InterPro" id="IPR032739">
    <property type="entry name" value="MRNIP"/>
</dbReference>
<organism evidence="2 3">
    <name type="scientific">Tripterygium wilfordii</name>
    <name type="common">Thunder God vine</name>
    <dbReference type="NCBI Taxonomy" id="458696"/>
    <lineage>
        <taxon>Eukaryota</taxon>
        <taxon>Viridiplantae</taxon>
        <taxon>Streptophyta</taxon>
        <taxon>Embryophyta</taxon>
        <taxon>Tracheophyta</taxon>
        <taxon>Spermatophyta</taxon>
        <taxon>Magnoliopsida</taxon>
        <taxon>eudicotyledons</taxon>
        <taxon>Gunneridae</taxon>
        <taxon>Pentapetalae</taxon>
        <taxon>rosids</taxon>
        <taxon>fabids</taxon>
        <taxon>Celastrales</taxon>
        <taxon>Celastraceae</taxon>
        <taxon>Tripterygium</taxon>
    </lineage>
</organism>
<feature type="region of interest" description="Disordered" evidence="1">
    <location>
        <begin position="115"/>
        <end position="156"/>
    </location>
</feature>
<dbReference type="GO" id="GO:0007095">
    <property type="term" value="P:mitotic G2 DNA damage checkpoint signaling"/>
    <property type="evidence" value="ECO:0007669"/>
    <property type="project" value="TreeGrafter"/>
</dbReference>
<dbReference type="InParanoid" id="A0A7J7CN22"/>
<dbReference type="EMBL" id="JAAARO010000015">
    <property type="protein sequence ID" value="KAF5735326.1"/>
    <property type="molecule type" value="Genomic_DNA"/>
</dbReference>
<dbReference type="AlphaFoldDB" id="A0A7J7CN22"/>
<protein>
    <submittedName>
        <fullName evidence="2">Uncharacterized protein</fullName>
    </submittedName>
</protein>
<dbReference type="FunCoup" id="A0A7J7CN22">
    <property type="interactions" value="61"/>
</dbReference>
<dbReference type="Proteomes" id="UP000593562">
    <property type="component" value="Unassembled WGS sequence"/>
</dbReference>
<reference evidence="2 3" key="1">
    <citation type="journal article" date="2020" name="Nat. Commun.">
        <title>Genome of Tripterygium wilfordii and identification of cytochrome P450 involved in triptolide biosynthesis.</title>
        <authorList>
            <person name="Tu L."/>
            <person name="Su P."/>
            <person name="Zhang Z."/>
            <person name="Gao L."/>
            <person name="Wang J."/>
            <person name="Hu T."/>
            <person name="Zhou J."/>
            <person name="Zhang Y."/>
            <person name="Zhao Y."/>
            <person name="Liu Y."/>
            <person name="Song Y."/>
            <person name="Tong Y."/>
            <person name="Lu Y."/>
            <person name="Yang J."/>
            <person name="Xu C."/>
            <person name="Jia M."/>
            <person name="Peters R.J."/>
            <person name="Huang L."/>
            <person name="Gao W."/>
        </authorList>
    </citation>
    <scope>NUCLEOTIDE SEQUENCE [LARGE SCALE GENOMIC DNA]</scope>
    <source>
        <strain evidence="3">cv. XIE 37</strain>
        <tissue evidence="2">Leaf</tissue>
    </source>
</reference>
<evidence type="ECO:0000256" key="1">
    <source>
        <dbReference type="SAM" id="MobiDB-lite"/>
    </source>
</evidence>
<comment type="caution">
    <text evidence="2">The sequence shown here is derived from an EMBL/GenBank/DDBJ whole genome shotgun (WGS) entry which is preliminary data.</text>
</comment>
<name>A0A7J7CN22_TRIWF</name>
<keyword evidence="3" id="KW-1185">Reference proteome</keyword>